<dbReference type="RefSeq" id="WP_177100741.1">
    <property type="nucleotide sequence ID" value="NZ_JACAQB010000004.1"/>
</dbReference>
<proteinExistence type="predicted"/>
<feature type="chain" id="PRO_5030603276" evidence="1">
    <location>
        <begin position="29"/>
        <end position="138"/>
    </location>
</feature>
<protein>
    <submittedName>
        <fullName evidence="3">DUF1311 domain-containing protein</fullName>
    </submittedName>
</protein>
<dbReference type="InterPro" id="IPR009739">
    <property type="entry name" value="LprI-like_N"/>
</dbReference>
<organism evidence="3 4">
    <name type="scientific">Pseudomonas gingeri</name>
    <dbReference type="NCBI Taxonomy" id="117681"/>
    <lineage>
        <taxon>Bacteria</taxon>
        <taxon>Pseudomonadati</taxon>
        <taxon>Pseudomonadota</taxon>
        <taxon>Gammaproteobacteria</taxon>
        <taxon>Pseudomonadales</taxon>
        <taxon>Pseudomonadaceae</taxon>
        <taxon>Pseudomonas</taxon>
    </lineage>
</organism>
<evidence type="ECO:0000256" key="1">
    <source>
        <dbReference type="SAM" id="SignalP"/>
    </source>
</evidence>
<evidence type="ECO:0000313" key="3">
    <source>
        <dbReference type="EMBL" id="NWB95566.1"/>
    </source>
</evidence>
<dbReference type="EMBL" id="JACAQB010000004">
    <property type="protein sequence ID" value="NWB95566.1"/>
    <property type="molecule type" value="Genomic_DNA"/>
</dbReference>
<keyword evidence="1" id="KW-0732">Signal</keyword>
<dbReference type="PROSITE" id="PS51257">
    <property type="entry name" value="PROKAR_LIPOPROTEIN"/>
    <property type="match status" value="1"/>
</dbReference>
<sequence length="138" mass="15562">MRVKNVFGFERILFFLIVGLGGCMSAMADDGPCSTQSNSLETAQCSAEKLKYLEQKLDFSYEAALKTLPDTSRWDIRKTKGQLIKAQSAWRIYMEENCSYVGGLQGGNNMMVTEFSNECSLQETEKRIDFFRDLPKGG</sequence>
<name>A0A7Y8C1S9_9PSED</name>
<dbReference type="Pfam" id="PF07007">
    <property type="entry name" value="LprI"/>
    <property type="match status" value="1"/>
</dbReference>
<gene>
    <name evidence="3" type="ORF">HX882_06655</name>
</gene>
<dbReference type="Proteomes" id="UP000539985">
    <property type="component" value="Unassembled WGS sequence"/>
</dbReference>
<dbReference type="AlphaFoldDB" id="A0A7Y8C1S9"/>
<evidence type="ECO:0000259" key="2">
    <source>
        <dbReference type="Pfam" id="PF07007"/>
    </source>
</evidence>
<accession>A0A7Y8C1S9</accession>
<reference evidence="3 4" key="1">
    <citation type="submission" date="2020-04" db="EMBL/GenBank/DDBJ databases">
        <title>Molecular characterization of pseudomonads from Agaricus bisporus reveal novel blotch 2 pathogens in Western Europe.</title>
        <authorList>
            <person name="Taparia T."/>
            <person name="Krijger M."/>
            <person name="Haynes E."/>
            <person name="Elpinstone J.G."/>
            <person name="Noble R."/>
            <person name="Van Der Wolf J."/>
        </authorList>
    </citation>
    <scope>NUCLEOTIDE SEQUENCE [LARGE SCALE GENOMIC DNA]</scope>
    <source>
        <strain evidence="3 4">H7001</strain>
    </source>
</reference>
<feature type="domain" description="Lysozyme inhibitor LprI-like N-terminal" evidence="2">
    <location>
        <begin position="33"/>
        <end position="129"/>
    </location>
</feature>
<feature type="signal peptide" evidence="1">
    <location>
        <begin position="1"/>
        <end position="28"/>
    </location>
</feature>
<comment type="caution">
    <text evidence="3">The sequence shown here is derived from an EMBL/GenBank/DDBJ whole genome shotgun (WGS) entry which is preliminary data.</text>
</comment>
<evidence type="ECO:0000313" key="4">
    <source>
        <dbReference type="Proteomes" id="UP000539985"/>
    </source>
</evidence>
<dbReference type="Gene3D" id="1.20.1270.180">
    <property type="match status" value="1"/>
</dbReference>